<dbReference type="EMBL" id="GBXM01003719">
    <property type="protein sequence ID" value="JAI04859.1"/>
    <property type="molecule type" value="Transcribed_RNA"/>
</dbReference>
<name>A0A0E9XT65_ANGAN</name>
<protein>
    <submittedName>
        <fullName evidence="2">Uncharacterized protein</fullName>
    </submittedName>
</protein>
<reference evidence="2" key="2">
    <citation type="journal article" date="2015" name="Fish Shellfish Immunol.">
        <title>Early steps in the European eel (Anguilla anguilla)-Vibrio vulnificus interaction in the gills: Role of the RtxA13 toxin.</title>
        <authorList>
            <person name="Callol A."/>
            <person name="Pajuelo D."/>
            <person name="Ebbesson L."/>
            <person name="Teles M."/>
            <person name="MacKenzie S."/>
            <person name="Amaro C."/>
        </authorList>
    </citation>
    <scope>NUCLEOTIDE SEQUENCE</scope>
</reference>
<proteinExistence type="predicted"/>
<evidence type="ECO:0000313" key="2">
    <source>
        <dbReference type="EMBL" id="JAI04859.1"/>
    </source>
</evidence>
<dbReference type="AlphaFoldDB" id="A0A0E9XT65"/>
<sequence>MKFEGSTIVRKPHRRPGWAGSQCHHTNCLPNHSRREMPKRCFIDALLFWPRFLIIPINSHVSSGSIYAACLMRALGAMSLVIWRFFPIMTLQANWQPFLMAPEN</sequence>
<feature type="region of interest" description="Disordered" evidence="1">
    <location>
        <begin position="1"/>
        <end position="20"/>
    </location>
</feature>
<accession>A0A0E9XT65</accession>
<organism evidence="2">
    <name type="scientific">Anguilla anguilla</name>
    <name type="common">European freshwater eel</name>
    <name type="synonym">Muraena anguilla</name>
    <dbReference type="NCBI Taxonomy" id="7936"/>
    <lineage>
        <taxon>Eukaryota</taxon>
        <taxon>Metazoa</taxon>
        <taxon>Chordata</taxon>
        <taxon>Craniata</taxon>
        <taxon>Vertebrata</taxon>
        <taxon>Euteleostomi</taxon>
        <taxon>Actinopterygii</taxon>
        <taxon>Neopterygii</taxon>
        <taxon>Teleostei</taxon>
        <taxon>Anguilliformes</taxon>
        <taxon>Anguillidae</taxon>
        <taxon>Anguilla</taxon>
    </lineage>
</organism>
<evidence type="ECO:0000256" key="1">
    <source>
        <dbReference type="SAM" id="MobiDB-lite"/>
    </source>
</evidence>
<reference evidence="2" key="1">
    <citation type="submission" date="2014-11" db="EMBL/GenBank/DDBJ databases">
        <authorList>
            <person name="Amaro Gonzalez C."/>
        </authorList>
    </citation>
    <scope>NUCLEOTIDE SEQUENCE</scope>
</reference>